<keyword evidence="2" id="KW-1185">Reference proteome</keyword>
<dbReference type="InterPro" id="IPR027897">
    <property type="entry name" value="DUF4559"/>
</dbReference>
<dbReference type="Pfam" id="PF15112">
    <property type="entry name" value="DUF4559"/>
    <property type="match status" value="1"/>
</dbReference>
<dbReference type="OrthoDB" id="5949754at2759"/>
<accession>A0A2B4SD90</accession>
<dbReference type="Proteomes" id="UP000225706">
    <property type="component" value="Unassembled WGS sequence"/>
</dbReference>
<proteinExistence type="predicted"/>
<sequence length="861" mass="95357">MASTSHSFVPAGPESELTIPKYSNWLAVGHALITVLCNGLRPYVKREMNSLYEHIQKTVEALPGAGPCQCENLARHDLGKCAWACELITYHRGPKPQWKQSDPRKWTDPNLGPWEIAKLYIPDLGPGSIINGADDMDITGILNLMYWCKQFTIPQPLVEDVREARNTKWAHVPKLELTDKDRQAVFNAIKKLLGDSQFDGDDAALTAREKILNYVSDAQTVEAQVLIQYTNETERDLSNIKNELKSLTTDLEHNEEFRRQLGESLGNVEMALENVDKRMQASHLEHDKRLRMLFESLHNMATALENVNRRMQEKITLRRLVQNGILFVEYCLIMCSWGLRLRARLLAPWLIILFLCNCFTSLDRRSFEDALVLPYETIGCFQDHGDRAIPTLEGQDSILDGSYNTRLEAINKCYQAAKKRGFQMFAVQNGGWCASSAFAIGTFTKYGKSSACKSDGEGGPWANQVYYIKGYQAVGCYKDTSDHPMETLEGKDSILDGAYSSRENPIAKCAVAALRKGYNLFAIQDGGLCAASAIVPQTFDKYGKSTTCKGDRKGGPRAKNVYVVNPLVLPYETIGCYQDHGDRAIPTLEGQDSILDGSYKVRLEAINKCYQAAKKRGFQVFAVQDGGWCATSASAAKTFTKYGKSSACKSDGKGGPWANQVYYIKAYVAVGCYMEKQDRAIETLEGKDSILKDSYNSRENPIAKCAVAAMRKGYSMFAVQDGGLCAAGVTAPQTFDKYGKSTYCEVDGTGGPGAINVYLMKEYEVVGCYKDKQDRAIETLEGKDSILDGAYNSRAKPIAKCALAAMRQGYSMFAVQNGGWCAATATALQTFNEYGKSTGCKADGEGGPWANNVYILRRTFL</sequence>
<gene>
    <name evidence="1" type="ORF">AWC38_SpisGene8804</name>
</gene>
<protein>
    <submittedName>
        <fullName evidence="1">Uncharacterized protein CXorf38-like</fullName>
    </submittedName>
</protein>
<evidence type="ECO:0000313" key="2">
    <source>
        <dbReference type="Proteomes" id="UP000225706"/>
    </source>
</evidence>
<dbReference type="PANTHER" id="PTHR47635:SF2">
    <property type="entry name" value="LAMG-LIKE JELLYROLL FOLD DOMAIN-CONTAINING PROTEIN"/>
    <property type="match status" value="1"/>
</dbReference>
<organism evidence="1 2">
    <name type="scientific">Stylophora pistillata</name>
    <name type="common">Smooth cauliflower coral</name>
    <dbReference type="NCBI Taxonomy" id="50429"/>
    <lineage>
        <taxon>Eukaryota</taxon>
        <taxon>Metazoa</taxon>
        <taxon>Cnidaria</taxon>
        <taxon>Anthozoa</taxon>
        <taxon>Hexacorallia</taxon>
        <taxon>Scleractinia</taxon>
        <taxon>Astrocoeniina</taxon>
        <taxon>Pocilloporidae</taxon>
        <taxon>Stylophora</taxon>
    </lineage>
</organism>
<dbReference type="PANTHER" id="PTHR47635">
    <property type="entry name" value="CUB DOMAIN-CONTAINING PROTEIN"/>
    <property type="match status" value="1"/>
</dbReference>
<evidence type="ECO:0000313" key="1">
    <source>
        <dbReference type="EMBL" id="PFX26527.1"/>
    </source>
</evidence>
<dbReference type="EMBL" id="LSMT01000124">
    <property type="protein sequence ID" value="PFX26527.1"/>
    <property type="molecule type" value="Genomic_DNA"/>
</dbReference>
<name>A0A2B4SD90_STYPI</name>
<dbReference type="AlphaFoldDB" id="A0A2B4SD90"/>
<reference evidence="2" key="1">
    <citation type="journal article" date="2017" name="bioRxiv">
        <title>Comparative analysis of the genomes of Stylophora pistillata and Acropora digitifera provides evidence for extensive differences between species of corals.</title>
        <authorList>
            <person name="Voolstra C.R."/>
            <person name="Li Y."/>
            <person name="Liew Y.J."/>
            <person name="Baumgarten S."/>
            <person name="Zoccola D."/>
            <person name="Flot J.-F."/>
            <person name="Tambutte S."/>
            <person name="Allemand D."/>
            <person name="Aranda M."/>
        </authorList>
    </citation>
    <scope>NUCLEOTIDE SEQUENCE [LARGE SCALE GENOMIC DNA]</scope>
</reference>
<comment type="caution">
    <text evidence="1">The sequence shown here is derived from an EMBL/GenBank/DDBJ whole genome shotgun (WGS) entry which is preliminary data.</text>
</comment>